<accession>A0A068NIT5</accession>
<evidence type="ECO:0000313" key="1">
    <source>
        <dbReference type="EMBL" id="AIE83503.1"/>
    </source>
</evidence>
<dbReference type="KEGG" id="fgi:OP10G_0135"/>
<gene>
    <name evidence="1" type="ORF">OP10G_0135</name>
</gene>
<organism evidence="1 2">
    <name type="scientific">Fimbriimonas ginsengisoli Gsoil 348</name>
    <dbReference type="NCBI Taxonomy" id="661478"/>
    <lineage>
        <taxon>Bacteria</taxon>
        <taxon>Bacillati</taxon>
        <taxon>Armatimonadota</taxon>
        <taxon>Fimbriimonadia</taxon>
        <taxon>Fimbriimonadales</taxon>
        <taxon>Fimbriimonadaceae</taxon>
        <taxon>Fimbriimonas</taxon>
    </lineage>
</organism>
<dbReference type="EMBL" id="CP007139">
    <property type="protein sequence ID" value="AIE83503.1"/>
    <property type="molecule type" value="Genomic_DNA"/>
</dbReference>
<dbReference type="AlphaFoldDB" id="A0A068NIT5"/>
<evidence type="ECO:0000313" key="2">
    <source>
        <dbReference type="Proteomes" id="UP000027982"/>
    </source>
</evidence>
<dbReference type="HOGENOM" id="CLU_2990076_0_0_0"/>
<proteinExistence type="predicted"/>
<dbReference type="STRING" id="661478.OP10G_0135"/>
<dbReference type="Proteomes" id="UP000027982">
    <property type="component" value="Chromosome"/>
</dbReference>
<reference evidence="1 2" key="1">
    <citation type="journal article" date="2014" name="PLoS ONE">
        <title>The first complete genome sequence of the class fimbriimonadia in the phylum armatimonadetes.</title>
        <authorList>
            <person name="Hu Z.Y."/>
            <person name="Wang Y.Z."/>
            <person name="Im W.T."/>
            <person name="Wang S.Y."/>
            <person name="Zhao G.P."/>
            <person name="Zheng H.J."/>
            <person name="Quan Z.X."/>
        </authorList>
    </citation>
    <scope>NUCLEOTIDE SEQUENCE [LARGE SCALE GENOMIC DNA]</scope>
    <source>
        <strain evidence="1">Gsoil 348</strain>
    </source>
</reference>
<keyword evidence="2" id="KW-1185">Reference proteome</keyword>
<sequence length="57" mass="6815">MTVEREVFETYAEIDDDRLQQLAQVHRRRVAEAEEEVSRRRSLLQPFEDELARRGLA</sequence>
<protein>
    <submittedName>
        <fullName evidence="1">Uncharacterized protein</fullName>
    </submittedName>
</protein>
<name>A0A068NIT5_FIMGI</name>
<dbReference type="RefSeq" id="WP_158409098.1">
    <property type="nucleotide sequence ID" value="NZ_CP007139.1"/>
</dbReference>